<dbReference type="Proteomes" id="UP000646244">
    <property type="component" value="Unassembled WGS sequence"/>
</dbReference>
<reference evidence="1" key="2">
    <citation type="submission" date="2020-09" db="EMBL/GenBank/DDBJ databases">
        <authorList>
            <person name="Sun Q."/>
            <person name="Ohkuma M."/>
        </authorList>
    </citation>
    <scope>NUCLEOTIDE SEQUENCE</scope>
    <source>
        <strain evidence="1">JCM 4633</strain>
    </source>
</reference>
<dbReference type="Pfam" id="PF12138">
    <property type="entry name" value="Spherulin4"/>
    <property type="match status" value="1"/>
</dbReference>
<gene>
    <name evidence="1" type="ORF">GCM10010507_43150</name>
</gene>
<dbReference type="PANTHER" id="PTHR35040">
    <property type="match status" value="1"/>
</dbReference>
<comment type="caution">
    <text evidence="1">The sequence shown here is derived from an EMBL/GenBank/DDBJ whole genome shotgun (WGS) entry which is preliminary data.</text>
</comment>
<accession>A0A918WNE4</accession>
<protein>
    <recommendedName>
        <fullName evidence="3">Phage tail protein</fullName>
    </recommendedName>
</protein>
<dbReference type="InterPro" id="IPR021986">
    <property type="entry name" value="Spherulin4"/>
</dbReference>
<evidence type="ECO:0000313" key="2">
    <source>
        <dbReference type="Proteomes" id="UP000646244"/>
    </source>
</evidence>
<name>A0A918WNE4_STRCJ</name>
<sequence>MSYLISPGHRRAPAARKAPLRIAVPGFAHPLVAPVEWGGLQRTGLPLDWVVLGAGTLRGTGGPTGGSVGGPGFRQDPYCLSAVVPLRTSGVRVLGHLDAGHGTRPFGELLSDAQRYLNWYRVDGFALGRCPTDAAGLPGTRRAVGALRTLLDAAHVVLVQGGPACSGYAALADQLVTFAGPWSRYRWSQAPEWTAEHPPERFCHLVHGVPRHHLDEALRIARWQGAGTVYLTDRTDHDDVDPWESLPGYWDEIVSRIGPGVSE</sequence>
<dbReference type="AlphaFoldDB" id="A0A918WNE4"/>
<dbReference type="PANTHER" id="PTHR35040:SF9">
    <property type="entry name" value="4-LIKE CELL SURFACE PROTEIN, PUTATIVE (AFU_ORTHOLOGUE AFUA_4G14080)-RELATED"/>
    <property type="match status" value="1"/>
</dbReference>
<evidence type="ECO:0000313" key="1">
    <source>
        <dbReference type="EMBL" id="GHC61391.1"/>
    </source>
</evidence>
<dbReference type="RefSeq" id="WP_190111498.1">
    <property type="nucleotide sequence ID" value="NZ_BMVB01000015.1"/>
</dbReference>
<reference evidence="1" key="1">
    <citation type="journal article" date="2014" name="Int. J. Syst. Evol. Microbiol.">
        <title>Complete genome sequence of Corynebacterium casei LMG S-19264T (=DSM 44701T), isolated from a smear-ripened cheese.</title>
        <authorList>
            <consortium name="US DOE Joint Genome Institute (JGI-PGF)"/>
            <person name="Walter F."/>
            <person name="Albersmeier A."/>
            <person name="Kalinowski J."/>
            <person name="Ruckert C."/>
        </authorList>
    </citation>
    <scope>NUCLEOTIDE SEQUENCE</scope>
    <source>
        <strain evidence="1">JCM 4633</strain>
    </source>
</reference>
<evidence type="ECO:0008006" key="3">
    <source>
        <dbReference type="Google" id="ProtNLM"/>
    </source>
</evidence>
<dbReference type="EMBL" id="BMVB01000015">
    <property type="protein sequence ID" value="GHC61391.1"/>
    <property type="molecule type" value="Genomic_DNA"/>
</dbReference>
<organism evidence="1 2">
    <name type="scientific">Streptomyces cinnamoneus</name>
    <name type="common">Streptoverticillium cinnamoneum</name>
    <dbReference type="NCBI Taxonomy" id="53446"/>
    <lineage>
        <taxon>Bacteria</taxon>
        <taxon>Bacillati</taxon>
        <taxon>Actinomycetota</taxon>
        <taxon>Actinomycetes</taxon>
        <taxon>Kitasatosporales</taxon>
        <taxon>Streptomycetaceae</taxon>
        <taxon>Streptomyces</taxon>
        <taxon>Streptomyces cinnamoneus group</taxon>
    </lineage>
</organism>
<proteinExistence type="predicted"/>